<keyword evidence="1" id="KW-0732">Signal</keyword>
<reference evidence="3 4" key="1">
    <citation type="submission" date="2019-04" db="EMBL/GenBank/DDBJ databases">
        <title>Sphingobacterium olei sp. nov., isolated from oil-contaminated soil.</title>
        <authorList>
            <person name="Liu B."/>
        </authorList>
    </citation>
    <scope>NUCLEOTIDE SEQUENCE [LARGE SCALE GENOMIC DNA]</scope>
    <source>
        <strain evidence="3 4">HAL-9</strain>
    </source>
</reference>
<dbReference type="PANTHER" id="PTHR22642:SF2">
    <property type="entry name" value="PROTEIN LONG AFTER FAR-RED 3"/>
    <property type="match status" value="1"/>
</dbReference>
<comment type="caution">
    <text evidence="3">The sequence shown here is derived from an EMBL/GenBank/DDBJ whole genome shotgun (WGS) entry which is preliminary data.</text>
</comment>
<dbReference type="AlphaFoldDB" id="A0A4U0NKL0"/>
<name>A0A4U0NKL0_9SPHI</name>
<dbReference type="Pfam" id="PF07969">
    <property type="entry name" value="Amidohydro_3"/>
    <property type="match status" value="1"/>
</dbReference>
<feature type="domain" description="Amidohydrolase 3" evidence="2">
    <location>
        <begin position="72"/>
        <end position="545"/>
    </location>
</feature>
<dbReference type="InterPro" id="IPR033932">
    <property type="entry name" value="YtcJ-like"/>
</dbReference>
<dbReference type="InterPro" id="IPR011059">
    <property type="entry name" value="Metal-dep_hydrolase_composite"/>
</dbReference>
<gene>
    <name evidence="3" type="ORF">FAZ15_15255</name>
</gene>
<keyword evidence="3" id="KW-0378">Hydrolase</keyword>
<dbReference type="SUPFAM" id="SSF51338">
    <property type="entry name" value="Composite domain of metallo-dependent hydrolases"/>
    <property type="match status" value="1"/>
</dbReference>
<evidence type="ECO:0000313" key="4">
    <source>
        <dbReference type="Proteomes" id="UP000306808"/>
    </source>
</evidence>
<dbReference type="Gene3D" id="3.10.310.70">
    <property type="match status" value="1"/>
</dbReference>
<dbReference type="PANTHER" id="PTHR22642">
    <property type="entry name" value="IMIDAZOLONEPROPIONASE"/>
    <property type="match status" value="1"/>
</dbReference>
<dbReference type="SUPFAM" id="SSF51556">
    <property type="entry name" value="Metallo-dependent hydrolases"/>
    <property type="match status" value="1"/>
</dbReference>
<dbReference type="Gene3D" id="3.20.20.140">
    <property type="entry name" value="Metal-dependent hydrolases"/>
    <property type="match status" value="1"/>
</dbReference>
<dbReference type="GO" id="GO:0016810">
    <property type="term" value="F:hydrolase activity, acting on carbon-nitrogen (but not peptide) bonds"/>
    <property type="evidence" value="ECO:0007669"/>
    <property type="project" value="InterPro"/>
</dbReference>
<evidence type="ECO:0000313" key="3">
    <source>
        <dbReference type="EMBL" id="TJZ54827.1"/>
    </source>
</evidence>
<keyword evidence="4" id="KW-1185">Reference proteome</keyword>
<feature type="signal peptide" evidence="1">
    <location>
        <begin position="1"/>
        <end position="24"/>
    </location>
</feature>
<protein>
    <submittedName>
        <fullName evidence="3">Amidohydrolase</fullName>
    </submittedName>
</protein>
<dbReference type="OrthoDB" id="9767366at2"/>
<feature type="chain" id="PRO_5020362298" evidence="1">
    <location>
        <begin position="25"/>
        <end position="548"/>
    </location>
</feature>
<dbReference type="InterPro" id="IPR032466">
    <property type="entry name" value="Metal_Hydrolase"/>
</dbReference>
<dbReference type="InterPro" id="IPR013108">
    <property type="entry name" value="Amidohydro_3"/>
</dbReference>
<accession>A0A4U0NKL0</accession>
<organism evidence="3 4">
    <name type="scientific">Sphingobacterium olei</name>
    <dbReference type="NCBI Taxonomy" id="2571155"/>
    <lineage>
        <taxon>Bacteria</taxon>
        <taxon>Pseudomonadati</taxon>
        <taxon>Bacteroidota</taxon>
        <taxon>Sphingobacteriia</taxon>
        <taxon>Sphingobacteriales</taxon>
        <taxon>Sphingobacteriaceae</taxon>
        <taxon>Sphingobacterium</taxon>
    </lineage>
</organism>
<dbReference type="EMBL" id="SUME01000006">
    <property type="protein sequence ID" value="TJZ54827.1"/>
    <property type="molecule type" value="Genomic_DNA"/>
</dbReference>
<proteinExistence type="predicted"/>
<evidence type="ECO:0000256" key="1">
    <source>
        <dbReference type="SAM" id="SignalP"/>
    </source>
</evidence>
<dbReference type="Proteomes" id="UP000306808">
    <property type="component" value="Unassembled WGS sequence"/>
</dbReference>
<dbReference type="Gene3D" id="2.30.40.10">
    <property type="entry name" value="Urease, subunit C, domain 1"/>
    <property type="match status" value="1"/>
</dbReference>
<dbReference type="CDD" id="cd01300">
    <property type="entry name" value="YtcJ_like"/>
    <property type="match status" value="1"/>
</dbReference>
<dbReference type="RefSeq" id="WP_136902187.1">
    <property type="nucleotide sequence ID" value="NZ_SUME01000006.1"/>
</dbReference>
<evidence type="ECO:0000259" key="2">
    <source>
        <dbReference type="Pfam" id="PF07969"/>
    </source>
</evidence>
<sequence>MASINQIFPILLLIGLFSSCTTNTQVDLIVFNAKIYTVDSTFTTAEAFAVKNGVFIDIGTSEVILKRYKAKETIDAKENPIYPGFYDAHAHFFMFAELLDQADLTGATSVGEVIEKLKIYHLSHPEKKWIVGAGWDQNLWSDKVFPTKDSLDKYFPDIPVYLSRIDYHAAWVNSKALEIARLDSGRTVDGGLIMLDSLGYPAGILVDNATSLISIHIPEEAEIDLLQSLRRAQDSLFSVGLTSIVDAGLNSDQLEILTKFYSQDSLKIRDYAMILAEPYDIGNYIRQGVYDSDRLSIKSVKLMADGALGSRGACLLEHYHDHPSKGFLLRSPAEFDETIRLLSDSPFQVNTHAIGDSANRLILDAYGRHLTDGKKRRWRIEHAQVIAPEDFKKFSKFHIIPSIQPTHATSDMYWAEERLGAERIKGAYAYKQLLQQYGLVALGSDFPVEHFNPLYGFHAAVARVDKTGFPGGGFQMENALTREEALRGMTIWAAFSCFQEQKRGSIEKGKDADFVILEDDIMSAPDNQLRDIKTLRTVIAGETVFLRQ</sequence>